<reference evidence="2" key="2">
    <citation type="submission" date="2013-04" db="UniProtKB">
        <authorList>
            <consortium name="EnsemblPlants"/>
        </authorList>
    </citation>
    <scope>IDENTIFICATION</scope>
</reference>
<sequence>MLFPEGHGLYPGHGKLRGFVRFFNLSTGAFARVRLPTFKDHCVLYSVEGILLLQRDHGTAICLLHPFTGDILDFPPLDTMLRYVSSLLVGDKWYRLRDIRVASINVRAGQAVSLMIFSQGMMQIAFATSGEQQWKVSSWCFNQYVSPLPFQGKLYVVHHYAQIDPPQLEGPEPWLPPPRLITKCPACTPQATFCYHLVECDTVILLVSLRVGVDYHGINRTSVYRLADLMLGRTVRVTYIGGNALFMGFTNLCVRSKAFPTVVGDTIVFFDHHYNYLAPYHLSSGTSLPAPSDGSISTREFAIPSPFSIIYHIYTCCYRDQWNKGQIRFGGGGSKGWRVKRKWR</sequence>
<evidence type="ECO:0000313" key="3">
    <source>
        <dbReference type="Proteomes" id="UP000006038"/>
    </source>
</evidence>
<dbReference type="EnsemblPlants" id="OB08G12230.1">
    <property type="protein sequence ID" value="OB08G12230.1"/>
    <property type="gene ID" value="OB08G12230"/>
</dbReference>
<organism evidence="2">
    <name type="scientific">Oryza brachyantha</name>
    <name type="common">malo sina</name>
    <dbReference type="NCBI Taxonomy" id="4533"/>
    <lineage>
        <taxon>Eukaryota</taxon>
        <taxon>Viridiplantae</taxon>
        <taxon>Streptophyta</taxon>
        <taxon>Embryophyta</taxon>
        <taxon>Tracheophyta</taxon>
        <taxon>Spermatophyta</taxon>
        <taxon>Magnoliopsida</taxon>
        <taxon>Liliopsida</taxon>
        <taxon>Poales</taxon>
        <taxon>Poaceae</taxon>
        <taxon>BOP clade</taxon>
        <taxon>Oryzoideae</taxon>
        <taxon>Oryzeae</taxon>
        <taxon>Oryzinae</taxon>
        <taxon>Oryza</taxon>
    </lineage>
</organism>
<proteinExistence type="predicted"/>
<protein>
    <recommendedName>
        <fullName evidence="1">KIB1-4 beta-propeller domain-containing protein</fullName>
    </recommendedName>
</protein>
<accession>J3MQ44</accession>
<evidence type="ECO:0000259" key="1">
    <source>
        <dbReference type="Pfam" id="PF03478"/>
    </source>
</evidence>
<dbReference type="InterPro" id="IPR005174">
    <property type="entry name" value="KIB1-4_b-propeller"/>
</dbReference>
<dbReference type="PANTHER" id="PTHR33165">
    <property type="entry name" value="F-BOX DOMAIN CONTAINING PROTEIN-LIKE-RELATED"/>
    <property type="match status" value="1"/>
</dbReference>
<dbReference type="AlphaFoldDB" id="J3MQ44"/>
<dbReference type="PANTHER" id="PTHR33165:SF82">
    <property type="entry name" value="OS11G0231400 PROTEIN"/>
    <property type="match status" value="1"/>
</dbReference>
<dbReference type="Pfam" id="PF03478">
    <property type="entry name" value="Beta-prop_KIB1-4"/>
    <property type="match status" value="1"/>
</dbReference>
<keyword evidence="3" id="KW-1185">Reference proteome</keyword>
<dbReference type="OMA" id="DTIVFHH"/>
<dbReference type="HOGENOM" id="CLU_040241_2_0_1"/>
<reference evidence="2" key="1">
    <citation type="journal article" date="2013" name="Nat. Commun.">
        <title>Whole-genome sequencing of Oryza brachyantha reveals mechanisms underlying Oryza genome evolution.</title>
        <authorList>
            <person name="Chen J."/>
            <person name="Huang Q."/>
            <person name="Gao D."/>
            <person name="Wang J."/>
            <person name="Lang Y."/>
            <person name="Liu T."/>
            <person name="Li B."/>
            <person name="Bai Z."/>
            <person name="Luis Goicoechea J."/>
            <person name="Liang C."/>
            <person name="Chen C."/>
            <person name="Zhang W."/>
            <person name="Sun S."/>
            <person name="Liao Y."/>
            <person name="Zhang X."/>
            <person name="Yang L."/>
            <person name="Song C."/>
            <person name="Wang M."/>
            <person name="Shi J."/>
            <person name="Liu G."/>
            <person name="Liu J."/>
            <person name="Zhou H."/>
            <person name="Zhou W."/>
            <person name="Yu Q."/>
            <person name="An N."/>
            <person name="Chen Y."/>
            <person name="Cai Q."/>
            <person name="Wang B."/>
            <person name="Liu B."/>
            <person name="Min J."/>
            <person name="Huang Y."/>
            <person name="Wu H."/>
            <person name="Li Z."/>
            <person name="Zhang Y."/>
            <person name="Yin Y."/>
            <person name="Song W."/>
            <person name="Jiang J."/>
            <person name="Jackson S.A."/>
            <person name="Wing R.A."/>
            <person name="Wang J."/>
            <person name="Chen M."/>
        </authorList>
    </citation>
    <scope>NUCLEOTIDE SEQUENCE [LARGE SCALE GENOMIC DNA]</scope>
    <source>
        <strain evidence="2">cv. IRGC 101232</strain>
    </source>
</reference>
<name>J3MQ44_ORYBR</name>
<feature type="domain" description="KIB1-4 beta-propeller" evidence="1">
    <location>
        <begin position="22"/>
        <end position="275"/>
    </location>
</feature>
<dbReference type="Proteomes" id="UP000006038">
    <property type="component" value="Chromosome 8"/>
</dbReference>
<evidence type="ECO:0000313" key="2">
    <source>
        <dbReference type="EnsemblPlants" id="OB08G12230.1"/>
    </source>
</evidence>
<dbReference type="Gramene" id="OB08G12230.1">
    <property type="protein sequence ID" value="OB08G12230.1"/>
    <property type="gene ID" value="OB08G12230"/>
</dbReference>